<evidence type="ECO:0000313" key="4">
    <source>
        <dbReference type="Proteomes" id="UP000269115"/>
    </source>
</evidence>
<gene>
    <name evidence="3" type="ORF">EDF85_1309</name>
</gene>
<feature type="chain" id="PRO_5040802558" evidence="2">
    <location>
        <begin position="32"/>
        <end position="263"/>
    </location>
</feature>
<dbReference type="RefSeq" id="WP_123752572.1">
    <property type="nucleotide sequence ID" value="NZ_RJUR01000011.1"/>
</dbReference>
<protein>
    <submittedName>
        <fullName evidence="3">Uncharacterized protein</fullName>
    </submittedName>
</protein>
<sequence length="263" mass="27821">MKHHTPSRFSALALACWLIAGLAFQASGALADQLIGTHLSAGGPINHMETPQGHAYLTLPQRKLQLQLPAQWRETNVEGTYDLQGETAVVLSYRTPQCDSQSALVVLSGTSAWGPYRLGGCSDMLALQRAEDGKSLVAMQLNGTQSAAWTYSSLDRQFRGPLRVDLPNLLKGLAKATPAPARAATPRPAPVQHAVAPTPPPQPRPAPAVARVEAKPPTPAPAAAPSAAPQVTPQVATEVVDRAKTAAPAQRRVTLDLTSELEH</sequence>
<feature type="compositionally biased region" description="Pro residues" evidence="1">
    <location>
        <begin position="197"/>
        <end position="206"/>
    </location>
</feature>
<keyword evidence="2" id="KW-0732">Signal</keyword>
<feature type="region of interest" description="Disordered" evidence="1">
    <location>
        <begin position="177"/>
        <end position="234"/>
    </location>
</feature>
<dbReference type="Proteomes" id="UP000269115">
    <property type="component" value="Unassembled WGS sequence"/>
</dbReference>
<accession>A0A9X8EQT1</accession>
<feature type="compositionally biased region" description="Low complexity" evidence="1">
    <location>
        <begin position="223"/>
        <end position="234"/>
    </location>
</feature>
<feature type="signal peptide" evidence="2">
    <location>
        <begin position="1"/>
        <end position="31"/>
    </location>
</feature>
<feature type="compositionally biased region" description="Low complexity" evidence="1">
    <location>
        <begin position="177"/>
        <end position="196"/>
    </location>
</feature>
<organism evidence="3 4">
    <name type="scientific">Pseudomonas putida</name>
    <name type="common">Arthrobacter siderocapsulatus</name>
    <dbReference type="NCBI Taxonomy" id="303"/>
    <lineage>
        <taxon>Bacteria</taxon>
        <taxon>Pseudomonadati</taxon>
        <taxon>Pseudomonadota</taxon>
        <taxon>Gammaproteobacteria</taxon>
        <taxon>Pseudomonadales</taxon>
        <taxon>Pseudomonadaceae</taxon>
        <taxon>Pseudomonas</taxon>
    </lineage>
</organism>
<evidence type="ECO:0000256" key="2">
    <source>
        <dbReference type="SAM" id="SignalP"/>
    </source>
</evidence>
<proteinExistence type="predicted"/>
<reference evidence="3 4" key="1">
    <citation type="submission" date="2018-11" db="EMBL/GenBank/DDBJ databases">
        <title>Genomic analyses of the natural microbiome of Caenorhabditis elegans.</title>
        <authorList>
            <person name="Samuel B."/>
        </authorList>
    </citation>
    <scope>NUCLEOTIDE SEQUENCE [LARGE SCALE GENOMIC DNA]</scope>
    <source>
        <strain evidence="3 4">BIGb0473</strain>
    </source>
</reference>
<name>A0A9X8EQT1_PSEPU</name>
<evidence type="ECO:0000256" key="1">
    <source>
        <dbReference type="SAM" id="MobiDB-lite"/>
    </source>
</evidence>
<comment type="caution">
    <text evidence="3">The sequence shown here is derived from an EMBL/GenBank/DDBJ whole genome shotgun (WGS) entry which is preliminary data.</text>
</comment>
<evidence type="ECO:0000313" key="3">
    <source>
        <dbReference type="EMBL" id="ROQ53546.1"/>
    </source>
</evidence>
<dbReference type="AlphaFoldDB" id="A0A9X8EQT1"/>
<dbReference type="EMBL" id="RJUR01000011">
    <property type="protein sequence ID" value="ROQ53546.1"/>
    <property type="molecule type" value="Genomic_DNA"/>
</dbReference>